<protein>
    <submittedName>
        <fullName evidence="2">Uncharacterized protein</fullName>
    </submittedName>
</protein>
<organism evidence="2 3">
    <name type="scientific">Rhizoctonia solani</name>
    <dbReference type="NCBI Taxonomy" id="456999"/>
    <lineage>
        <taxon>Eukaryota</taxon>
        <taxon>Fungi</taxon>
        <taxon>Dikarya</taxon>
        <taxon>Basidiomycota</taxon>
        <taxon>Agaricomycotina</taxon>
        <taxon>Agaricomycetes</taxon>
        <taxon>Cantharellales</taxon>
        <taxon>Ceratobasidiaceae</taxon>
        <taxon>Rhizoctonia</taxon>
    </lineage>
</organism>
<keyword evidence="1" id="KW-0732">Signal</keyword>
<dbReference type="Proteomes" id="UP000663841">
    <property type="component" value="Unassembled WGS sequence"/>
</dbReference>
<feature type="signal peptide" evidence="1">
    <location>
        <begin position="1"/>
        <end position="18"/>
    </location>
</feature>
<name>A0A8H3A2A9_9AGAM</name>
<dbReference type="AlphaFoldDB" id="A0A8H3A2A9"/>
<feature type="chain" id="PRO_5034730693" evidence="1">
    <location>
        <begin position="19"/>
        <end position="188"/>
    </location>
</feature>
<sequence>MIFSRFLFIALAAVGVAAHSAHPRKHGMVKLPVKLSIRDSPSAYECAIDKLKEYQEQTTDAMAGPPSERESKLVAVTSKVLEVTKEYNNDFKSKFFLFDLSNIVKGGEMSNFGRKLYVILRSCKGVRSDALYNNIHAIGEEVDGMGDFLNEKLSKHLAALVLPAFAKYSDRIDMIEATTKPRAVEVAA</sequence>
<reference evidence="2" key="1">
    <citation type="submission" date="2021-01" db="EMBL/GenBank/DDBJ databases">
        <authorList>
            <person name="Kaushik A."/>
        </authorList>
    </citation>
    <scope>NUCLEOTIDE SEQUENCE</scope>
    <source>
        <strain evidence="2">AG3-T5</strain>
    </source>
</reference>
<proteinExistence type="predicted"/>
<accession>A0A8H3A2A9</accession>
<evidence type="ECO:0000313" key="3">
    <source>
        <dbReference type="Proteomes" id="UP000663841"/>
    </source>
</evidence>
<evidence type="ECO:0000313" key="2">
    <source>
        <dbReference type="EMBL" id="CAE6398972.1"/>
    </source>
</evidence>
<comment type="caution">
    <text evidence="2">The sequence shown here is derived from an EMBL/GenBank/DDBJ whole genome shotgun (WGS) entry which is preliminary data.</text>
</comment>
<gene>
    <name evidence="2" type="ORF">RDB_LOCUS5377</name>
</gene>
<dbReference type="EMBL" id="CAJMWW010000015">
    <property type="protein sequence ID" value="CAE6398972.1"/>
    <property type="molecule type" value="Genomic_DNA"/>
</dbReference>
<evidence type="ECO:0000256" key="1">
    <source>
        <dbReference type="SAM" id="SignalP"/>
    </source>
</evidence>